<protein>
    <submittedName>
        <fullName evidence="2">ADP-ribosyltransferase exoenzyme</fullName>
    </submittedName>
</protein>
<dbReference type="SUPFAM" id="SSF56399">
    <property type="entry name" value="ADP-ribosylation"/>
    <property type="match status" value="1"/>
</dbReference>
<sequence>MTVDRMAPFATFGAHDMEELYQKIGEIHDHKGYIAASLKPGGVQVGSKPRFLIRLLLPKGTNAAAISKFSVILSEEEILIIRGGKPKLNRIVDEGDKKVVLVKYLGGEQ</sequence>
<proteinExistence type="predicted"/>
<reference evidence="2 3" key="1">
    <citation type="submission" date="2016-10" db="EMBL/GenBank/DDBJ databases">
        <authorList>
            <person name="Varghese N."/>
            <person name="Submissions S."/>
        </authorList>
    </citation>
    <scope>NUCLEOTIDE SEQUENCE [LARGE SCALE GENOMIC DNA]</scope>
    <source>
        <strain evidence="2 3">DSM 9169</strain>
    </source>
</reference>
<evidence type="ECO:0000313" key="2">
    <source>
        <dbReference type="EMBL" id="SDU09054.1"/>
    </source>
</evidence>
<evidence type="ECO:0000313" key="3">
    <source>
        <dbReference type="Proteomes" id="UP000198976"/>
    </source>
</evidence>
<name>A0ABY0VCU8_9ACTO</name>
<dbReference type="Proteomes" id="UP000198976">
    <property type="component" value="Chromosome I"/>
</dbReference>
<dbReference type="InterPro" id="IPR003540">
    <property type="entry name" value="ADP-ribosyltransferase"/>
</dbReference>
<dbReference type="PROSITE" id="PS51996">
    <property type="entry name" value="TR_MART"/>
    <property type="match status" value="1"/>
</dbReference>
<organism evidence="2 3">
    <name type="scientific">Schaalia radingae</name>
    <dbReference type="NCBI Taxonomy" id="131110"/>
    <lineage>
        <taxon>Bacteria</taxon>
        <taxon>Bacillati</taxon>
        <taxon>Actinomycetota</taxon>
        <taxon>Actinomycetes</taxon>
        <taxon>Actinomycetales</taxon>
        <taxon>Actinomycetaceae</taxon>
        <taxon>Schaalia</taxon>
    </lineage>
</organism>
<gene>
    <name evidence="2" type="ORF">SAMN04489714_2101</name>
</gene>
<dbReference type="EMBL" id="LT629792">
    <property type="protein sequence ID" value="SDU09054.1"/>
    <property type="molecule type" value="Genomic_DNA"/>
</dbReference>
<evidence type="ECO:0000259" key="1">
    <source>
        <dbReference type="Pfam" id="PF03496"/>
    </source>
</evidence>
<dbReference type="Gene3D" id="3.90.176.10">
    <property type="entry name" value="Toxin ADP-ribosyltransferase, Chain A, domain 1"/>
    <property type="match status" value="1"/>
</dbReference>
<keyword evidence="3" id="KW-1185">Reference proteome</keyword>
<accession>A0ABY0VCU8</accession>
<dbReference type="Pfam" id="PF03496">
    <property type="entry name" value="ADPrib_exo_Tox"/>
    <property type="match status" value="1"/>
</dbReference>
<feature type="domain" description="ADP ribosyltransferase" evidence="1">
    <location>
        <begin position="24"/>
        <end position="100"/>
    </location>
</feature>